<organism evidence="1 2">
    <name type="scientific">Chenopodium quinoa</name>
    <name type="common">Quinoa</name>
    <dbReference type="NCBI Taxonomy" id="63459"/>
    <lineage>
        <taxon>Eukaryota</taxon>
        <taxon>Viridiplantae</taxon>
        <taxon>Streptophyta</taxon>
        <taxon>Embryophyta</taxon>
        <taxon>Tracheophyta</taxon>
        <taxon>Spermatophyta</taxon>
        <taxon>Magnoliopsida</taxon>
        <taxon>eudicotyledons</taxon>
        <taxon>Gunneridae</taxon>
        <taxon>Pentapetalae</taxon>
        <taxon>Caryophyllales</taxon>
        <taxon>Chenopodiaceae</taxon>
        <taxon>Chenopodioideae</taxon>
        <taxon>Atripliceae</taxon>
        <taxon>Chenopodium</taxon>
    </lineage>
</organism>
<evidence type="ECO:0000313" key="1">
    <source>
        <dbReference type="EnsemblPlants" id="AUR62016290-RA:cds"/>
    </source>
</evidence>
<keyword evidence="2" id="KW-1185">Reference proteome</keyword>
<reference evidence="1" key="1">
    <citation type="journal article" date="2017" name="Nature">
        <title>The genome of Chenopodium quinoa.</title>
        <authorList>
            <person name="Jarvis D.E."/>
            <person name="Ho Y.S."/>
            <person name="Lightfoot D.J."/>
            <person name="Schmoeckel S.M."/>
            <person name="Li B."/>
            <person name="Borm T.J.A."/>
            <person name="Ohyanagi H."/>
            <person name="Mineta K."/>
            <person name="Michell C.T."/>
            <person name="Saber N."/>
            <person name="Kharbatia N.M."/>
            <person name="Rupper R.R."/>
            <person name="Sharp A.R."/>
            <person name="Dally N."/>
            <person name="Boughton B.A."/>
            <person name="Woo Y.H."/>
            <person name="Gao G."/>
            <person name="Schijlen E.G.W.M."/>
            <person name="Guo X."/>
            <person name="Momin A.A."/>
            <person name="Negrao S."/>
            <person name="Al-Babili S."/>
            <person name="Gehring C."/>
            <person name="Roessner U."/>
            <person name="Jung C."/>
            <person name="Murphy K."/>
            <person name="Arold S.T."/>
            <person name="Gojobori T."/>
            <person name="van der Linden C.G."/>
            <person name="van Loo E.N."/>
            <person name="Jellen E.N."/>
            <person name="Maughan P.J."/>
            <person name="Tester M."/>
        </authorList>
    </citation>
    <scope>NUCLEOTIDE SEQUENCE [LARGE SCALE GENOMIC DNA]</scope>
    <source>
        <strain evidence="1">cv. PI 614886</strain>
    </source>
</reference>
<dbReference type="Proteomes" id="UP000596660">
    <property type="component" value="Unplaced"/>
</dbReference>
<evidence type="ECO:0008006" key="3">
    <source>
        <dbReference type="Google" id="ProtNLM"/>
    </source>
</evidence>
<name>A0A803LMW1_CHEQI</name>
<dbReference type="EnsemblPlants" id="AUR62016290-RA">
    <property type="protein sequence ID" value="AUR62016290-RA:cds"/>
    <property type="gene ID" value="AUR62016290"/>
</dbReference>
<accession>A0A803LMW1</accession>
<protein>
    <recommendedName>
        <fullName evidence="3">COI1 F-box domain-containing protein</fullName>
    </recommendedName>
</protein>
<sequence length="83" mass="9994">MEQEEERKELLDDCWEMIFDRLQYKSDKEAITLVCKRFLSITNSLRVSIKLSDYTPISILPRLLQRFSNLKKIQFCNFRGDMN</sequence>
<dbReference type="Gramene" id="AUR62016290-RA">
    <property type="protein sequence ID" value="AUR62016290-RA:cds"/>
    <property type="gene ID" value="AUR62016290"/>
</dbReference>
<dbReference type="Gene3D" id="1.20.1280.50">
    <property type="match status" value="1"/>
</dbReference>
<proteinExistence type="predicted"/>
<evidence type="ECO:0000313" key="2">
    <source>
        <dbReference type="Proteomes" id="UP000596660"/>
    </source>
</evidence>
<reference evidence="1" key="2">
    <citation type="submission" date="2021-03" db="UniProtKB">
        <authorList>
            <consortium name="EnsemblPlants"/>
        </authorList>
    </citation>
    <scope>IDENTIFICATION</scope>
</reference>
<dbReference type="AlphaFoldDB" id="A0A803LMW1"/>
<gene>
    <name evidence="1" type="primary">LOC110703148</name>
</gene>